<comment type="function">
    <text evidence="4">Catalyzes the transfer of a formyl group from 10-formyltetrahydrofolate to 5-phospho-ribosyl-glycinamide (GAR), producing 5-phospho-ribosyl-N-formylglycinamide (FGAR) and tetrahydrofolate.</text>
</comment>
<feature type="active site" description="Proton donor" evidence="4">
    <location>
        <position position="104"/>
    </location>
</feature>
<comment type="caution">
    <text evidence="4">Lacks conserved residue(s) required for the propagation of feature annotation.</text>
</comment>
<dbReference type="SUPFAM" id="SSF53328">
    <property type="entry name" value="Formyltransferase"/>
    <property type="match status" value="1"/>
</dbReference>
<keyword evidence="2 4" id="KW-0808">Transferase</keyword>
<feature type="site" description="Raises pKa of active site His" evidence="4">
    <location>
        <position position="145"/>
    </location>
</feature>
<comment type="similarity">
    <text evidence="4">Belongs to the GART family.</text>
</comment>
<name>A5EWG5_DICNV</name>
<feature type="binding site" evidence="4">
    <location>
        <position position="102"/>
    </location>
    <ligand>
        <name>(6R)-10-formyltetrahydrofolate</name>
        <dbReference type="ChEBI" id="CHEBI:195366"/>
    </ligand>
</feature>
<dbReference type="NCBIfam" id="TIGR00639">
    <property type="entry name" value="PurN"/>
    <property type="match status" value="1"/>
</dbReference>
<dbReference type="Gene3D" id="3.40.50.170">
    <property type="entry name" value="Formyl transferase, N-terminal domain"/>
    <property type="match status" value="1"/>
</dbReference>
<keyword evidence="7" id="KW-1185">Reference proteome</keyword>
<dbReference type="AlphaFoldDB" id="A5EWG5"/>
<dbReference type="RefSeq" id="WP_011927954.1">
    <property type="nucleotide sequence ID" value="NC_009446.1"/>
</dbReference>
<evidence type="ECO:0000256" key="3">
    <source>
        <dbReference type="ARBA" id="ARBA00022755"/>
    </source>
</evidence>
<dbReference type="eggNOG" id="COG0299">
    <property type="taxonomic scope" value="Bacteria"/>
</dbReference>
<dbReference type="STRING" id="246195.DNO_0207"/>
<feature type="domain" description="Formyl transferase N-terminal" evidence="5">
    <location>
        <begin position="3"/>
        <end position="182"/>
    </location>
</feature>
<evidence type="ECO:0000256" key="4">
    <source>
        <dbReference type="HAMAP-Rule" id="MF_01930"/>
    </source>
</evidence>
<dbReference type="UniPathway" id="UPA00074">
    <property type="reaction ID" value="UER00126"/>
</dbReference>
<gene>
    <name evidence="4 6" type="primary">purN</name>
    <name evidence="6" type="ordered locus">DNO_0207</name>
</gene>
<dbReference type="GO" id="GO:0004644">
    <property type="term" value="F:phosphoribosylglycinamide formyltransferase activity"/>
    <property type="evidence" value="ECO:0007669"/>
    <property type="project" value="UniProtKB-UniRule"/>
</dbReference>
<evidence type="ECO:0000259" key="5">
    <source>
        <dbReference type="Pfam" id="PF00551"/>
    </source>
</evidence>
<protein>
    <recommendedName>
        <fullName evidence="4">Phosphoribosylglycinamide formyltransferase</fullName>
        <ecNumber evidence="4">2.1.2.2</ecNumber>
    </recommendedName>
    <alternativeName>
        <fullName evidence="4">5'-phosphoribosylglycinamide transformylase</fullName>
    </alternativeName>
    <alternativeName>
        <fullName evidence="4">GAR transformylase</fullName>
        <shortName evidence="4">GART</shortName>
    </alternativeName>
</protein>
<dbReference type="CDD" id="cd08645">
    <property type="entry name" value="FMT_core_GART"/>
    <property type="match status" value="1"/>
</dbReference>
<keyword evidence="3 4" id="KW-0658">Purine biosynthesis</keyword>
<dbReference type="InterPro" id="IPR036477">
    <property type="entry name" value="Formyl_transf_N_sf"/>
</dbReference>
<evidence type="ECO:0000256" key="1">
    <source>
        <dbReference type="ARBA" id="ARBA00005054"/>
    </source>
</evidence>
<dbReference type="PANTHER" id="PTHR43369:SF2">
    <property type="entry name" value="PHOSPHORIBOSYLGLYCINAMIDE FORMYLTRANSFERASE"/>
    <property type="match status" value="1"/>
</dbReference>
<dbReference type="InterPro" id="IPR004607">
    <property type="entry name" value="GART"/>
</dbReference>
<reference evidence="6 7" key="1">
    <citation type="journal article" date="2007" name="Nat. Biotechnol.">
        <title>Genome sequence and identification of candidate vaccine antigens from the animal pathogen Dichelobacter nodosus.</title>
        <authorList>
            <person name="Myers G.S."/>
            <person name="Parker D."/>
            <person name="Al-Hasani K."/>
            <person name="Kennan R.M."/>
            <person name="Seemann T."/>
            <person name="Ren Q."/>
            <person name="Badger J.H."/>
            <person name="Selengut J.D."/>
            <person name="Deboy R.T."/>
            <person name="Tettelin H."/>
            <person name="Boyce J.D."/>
            <person name="McCarl V.P."/>
            <person name="Han X."/>
            <person name="Nelson W.C."/>
            <person name="Madupu R."/>
            <person name="Mohamoud Y."/>
            <person name="Holley T."/>
            <person name="Fedorova N."/>
            <person name="Khouri H."/>
            <person name="Bottomley S.P."/>
            <person name="Whittington R.J."/>
            <person name="Adler B."/>
            <person name="Songer J.G."/>
            <person name="Rood J.I."/>
            <person name="Paulsen I.T."/>
        </authorList>
    </citation>
    <scope>NUCLEOTIDE SEQUENCE [LARGE SCALE GENOMIC DNA]</scope>
    <source>
        <strain evidence="6 7">VCS1703A</strain>
    </source>
</reference>
<dbReference type="InterPro" id="IPR002376">
    <property type="entry name" value="Formyl_transf_N"/>
</dbReference>
<evidence type="ECO:0000313" key="6">
    <source>
        <dbReference type="EMBL" id="ABQ14313.1"/>
    </source>
</evidence>
<comment type="catalytic activity">
    <reaction evidence="4">
        <text>N(1)-(5-phospho-beta-D-ribosyl)glycinamide + (6R)-10-formyltetrahydrofolate = N(2)-formyl-N(1)-(5-phospho-beta-D-ribosyl)glycinamide + (6S)-5,6,7,8-tetrahydrofolate + H(+)</text>
        <dbReference type="Rhea" id="RHEA:15053"/>
        <dbReference type="ChEBI" id="CHEBI:15378"/>
        <dbReference type="ChEBI" id="CHEBI:57453"/>
        <dbReference type="ChEBI" id="CHEBI:143788"/>
        <dbReference type="ChEBI" id="CHEBI:147286"/>
        <dbReference type="ChEBI" id="CHEBI:195366"/>
        <dbReference type="EC" id="2.1.2.2"/>
    </reaction>
</comment>
<evidence type="ECO:0000313" key="7">
    <source>
        <dbReference type="Proteomes" id="UP000000248"/>
    </source>
</evidence>
<dbReference type="EMBL" id="CP000513">
    <property type="protein sequence ID" value="ABQ14313.1"/>
    <property type="molecule type" value="Genomic_DNA"/>
</dbReference>
<dbReference type="GO" id="GO:0006189">
    <property type="term" value="P:'de novo' IMP biosynthetic process"/>
    <property type="evidence" value="ECO:0007669"/>
    <property type="project" value="UniProtKB-UniRule"/>
</dbReference>
<feature type="binding site" evidence="4">
    <location>
        <position position="58"/>
    </location>
    <ligand>
        <name>(6R)-10-formyltetrahydrofolate</name>
        <dbReference type="ChEBI" id="CHEBI:195366"/>
    </ligand>
</feature>
<dbReference type="Proteomes" id="UP000000248">
    <property type="component" value="Chromosome"/>
</dbReference>
<feature type="binding site" evidence="4">
    <location>
        <begin position="12"/>
        <end position="14"/>
    </location>
    <ligand>
        <name>N(1)-(5-phospho-beta-D-ribosyl)glycinamide</name>
        <dbReference type="ChEBI" id="CHEBI:143788"/>
    </ligand>
</feature>
<dbReference type="GO" id="GO:0005829">
    <property type="term" value="C:cytosol"/>
    <property type="evidence" value="ECO:0007669"/>
    <property type="project" value="TreeGrafter"/>
</dbReference>
<dbReference type="HAMAP" id="MF_01930">
    <property type="entry name" value="PurN"/>
    <property type="match status" value="1"/>
</dbReference>
<dbReference type="KEGG" id="dno:DNO_0207"/>
<evidence type="ECO:0000256" key="2">
    <source>
        <dbReference type="ARBA" id="ARBA00022679"/>
    </source>
</evidence>
<accession>A5EWG5</accession>
<organism evidence="6 7">
    <name type="scientific">Dichelobacter nodosus (strain VCS1703A)</name>
    <dbReference type="NCBI Taxonomy" id="246195"/>
    <lineage>
        <taxon>Bacteria</taxon>
        <taxon>Pseudomonadati</taxon>
        <taxon>Pseudomonadota</taxon>
        <taxon>Gammaproteobacteria</taxon>
        <taxon>Cardiobacteriales</taxon>
        <taxon>Cardiobacteriaceae</taxon>
        <taxon>Dichelobacter</taxon>
    </lineage>
</organism>
<proteinExistence type="inferred from homology"/>
<dbReference type="PANTHER" id="PTHR43369">
    <property type="entry name" value="PHOSPHORIBOSYLGLYCINAMIDE FORMYLTRANSFERASE"/>
    <property type="match status" value="1"/>
</dbReference>
<comment type="pathway">
    <text evidence="1 4">Purine metabolism; IMP biosynthesis via de novo pathway; N(2)-formyl-N(1)-(5-phospho-D-ribosyl)glycinamide from N(1)-(5-phospho-D-ribosyl)glycinamide (10-formyl THF route): step 1/1.</text>
</comment>
<dbReference type="OrthoDB" id="9806170at2"/>
<dbReference type="Pfam" id="PF00551">
    <property type="entry name" value="Formyl_trans_N"/>
    <property type="match status" value="1"/>
</dbReference>
<dbReference type="HOGENOM" id="CLU_038395_1_3_6"/>
<sequence>MHQICVLISGGGSNLAALIAAISCYQWNIRINSVIADRTCAGKQHAIAAQIPFHLVDRTLDKTTFAEQLIATVPPETELIVLAGFLSIIPPSLLHHFPRIINIHPSLLPKFGGAGMYGLKVHQAVIAAGERESGCTVHWVNQEIDGGAILAQNRVSVFPDDTPEQLQQRILAYEHQLLPATIARLFALLPPSHHQ</sequence>
<dbReference type="EC" id="2.1.2.2" evidence="4"/>